<evidence type="ECO:0000313" key="1">
    <source>
        <dbReference type="EMBL" id="DAE12441.1"/>
    </source>
</evidence>
<protein>
    <submittedName>
        <fullName evidence="1">Ubiquitin-like protein</fullName>
    </submittedName>
</protein>
<reference evidence="1" key="1">
    <citation type="journal article" date="2021" name="Proc. Natl. Acad. Sci. U.S.A.">
        <title>A Catalog of Tens of Thousands of Viruses from Human Metagenomes Reveals Hidden Associations with Chronic Diseases.</title>
        <authorList>
            <person name="Tisza M.J."/>
            <person name="Buck C.B."/>
        </authorList>
    </citation>
    <scope>NUCLEOTIDE SEQUENCE</scope>
    <source>
        <strain evidence="1">CtjK323</strain>
    </source>
</reference>
<organism evidence="1">
    <name type="scientific">CrAss-like virus sp. ctjK323</name>
    <dbReference type="NCBI Taxonomy" id="2825839"/>
    <lineage>
        <taxon>Viruses</taxon>
        <taxon>Duplodnaviria</taxon>
        <taxon>Heunggongvirae</taxon>
        <taxon>Uroviricota</taxon>
        <taxon>Caudoviricetes</taxon>
        <taxon>Crassvirales</taxon>
    </lineage>
</organism>
<dbReference type="EMBL" id="BK015552">
    <property type="protein sequence ID" value="DAE12441.1"/>
    <property type="molecule type" value="Genomic_DNA"/>
</dbReference>
<sequence>MNAINTEETKKLPQLVKGSSIYKLVVPENVEEKIRYLLRKFPSTEWSGVLFVTHEGSFENNDLVITCEDIYPMDLGNATFTEFTMNEDVAAYMAENIELFDCDTAILHSHHCMTSTPSGTDLNTLKEEGNERNCFVSLIVNNAGKYYAAITRKVQTKSEVTVKKLGTSYEFFGEGAKEVEHDNTETTKVIEKEVIEYFDLEVERHVVPNTLAYLDDRFDEIAKKKATERKNNWDSSNIAPTGTFFDWMHSKPVPKEQELFGDTSYREVLEKPYKDDHMFNPSITDDWQPDPKKIHAAVVHMITCNLIINPEKFDLKQWVTKHMKNVYIRIFGESSIYECEHNTCGAFSEWRDFIIQHTLDYFDTTDVPDSMWDDVNLFQSRIAQAMRDEIMEFIDVNPYIEAYNEALVLNIVE</sequence>
<accession>A0A8S5Q0U4</accession>
<proteinExistence type="predicted"/>
<name>A0A8S5Q0U4_9CAUD</name>